<feature type="repeat" description="RCC1" evidence="3">
    <location>
        <begin position="115"/>
        <end position="169"/>
    </location>
</feature>
<keyword evidence="6" id="KW-1185">Reference proteome</keyword>
<dbReference type="STRING" id="78915.A0A4P9XWA4"/>
<dbReference type="Pfam" id="PF25390">
    <property type="entry name" value="WD40_RLD"/>
    <property type="match status" value="1"/>
</dbReference>
<evidence type="ECO:0000256" key="3">
    <source>
        <dbReference type="PROSITE-ProRule" id="PRU00235"/>
    </source>
</evidence>
<organism evidence="5 6">
    <name type="scientific">Thamnocephalis sphaerospora</name>
    <dbReference type="NCBI Taxonomy" id="78915"/>
    <lineage>
        <taxon>Eukaryota</taxon>
        <taxon>Fungi</taxon>
        <taxon>Fungi incertae sedis</taxon>
        <taxon>Zoopagomycota</taxon>
        <taxon>Zoopagomycotina</taxon>
        <taxon>Zoopagomycetes</taxon>
        <taxon>Zoopagales</taxon>
        <taxon>Sigmoideomycetaceae</taxon>
        <taxon>Thamnocephalis</taxon>
    </lineage>
</organism>
<feature type="repeat" description="RCC1" evidence="3">
    <location>
        <begin position="223"/>
        <end position="282"/>
    </location>
</feature>
<reference evidence="6" key="1">
    <citation type="journal article" date="2018" name="Nat. Microbiol.">
        <title>Leveraging single-cell genomics to expand the fungal tree of life.</title>
        <authorList>
            <person name="Ahrendt S.R."/>
            <person name="Quandt C.A."/>
            <person name="Ciobanu D."/>
            <person name="Clum A."/>
            <person name="Salamov A."/>
            <person name="Andreopoulos B."/>
            <person name="Cheng J.F."/>
            <person name="Woyke T."/>
            <person name="Pelin A."/>
            <person name="Henrissat B."/>
            <person name="Reynolds N.K."/>
            <person name="Benny G.L."/>
            <person name="Smith M.E."/>
            <person name="James T.Y."/>
            <person name="Grigoriev I.V."/>
        </authorList>
    </citation>
    <scope>NUCLEOTIDE SEQUENCE [LARGE SCALE GENOMIC DNA]</scope>
    <source>
        <strain evidence="6">RSA 1356</strain>
    </source>
</reference>
<dbReference type="PROSITE" id="PS00626">
    <property type="entry name" value="RCC1_2"/>
    <property type="match status" value="1"/>
</dbReference>
<protein>
    <submittedName>
        <fullName evidence="5">Regulator of chromosome condensation 1/beta-lactamase-inhibitor protein II</fullName>
    </submittedName>
</protein>
<feature type="repeat" description="RCC1" evidence="3">
    <location>
        <begin position="358"/>
        <end position="408"/>
    </location>
</feature>
<feature type="repeat" description="RCC1" evidence="3">
    <location>
        <begin position="6"/>
        <end position="60"/>
    </location>
</feature>
<feature type="non-terminal residue" evidence="5">
    <location>
        <position position="1"/>
    </location>
</feature>
<dbReference type="GO" id="GO:0005085">
    <property type="term" value="F:guanyl-nucleotide exchange factor activity"/>
    <property type="evidence" value="ECO:0007669"/>
    <property type="project" value="TreeGrafter"/>
</dbReference>
<dbReference type="PANTHER" id="PTHR45982">
    <property type="entry name" value="REGULATOR OF CHROMOSOME CONDENSATION"/>
    <property type="match status" value="1"/>
</dbReference>
<dbReference type="AlphaFoldDB" id="A0A4P9XWA4"/>
<feature type="repeat" description="RCC1" evidence="3">
    <location>
        <begin position="170"/>
        <end position="222"/>
    </location>
</feature>
<evidence type="ECO:0000256" key="2">
    <source>
        <dbReference type="ARBA" id="ARBA00022737"/>
    </source>
</evidence>
<dbReference type="SUPFAM" id="SSF50985">
    <property type="entry name" value="RCC1/BLIP-II"/>
    <property type="match status" value="1"/>
</dbReference>
<accession>A0A4P9XWA4</accession>
<dbReference type="InterPro" id="IPR009091">
    <property type="entry name" value="RCC1/BLIP-II"/>
</dbReference>
<dbReference type="OrthoDB" id="61110at2759"/>
<evidence type="ECO:0000313" key="6">
    <source>
        <dbReference type="Proteomes" id="UP000271241"/>
    </source>
</evidence>
<proteinExistence type="predicted"/>
<dbReference type="Gene3D" id="2.130.10.30">
    <property type="entry name" value="Regulator of chromosome condensation 1/beta-lactamase-inhibitor protein II"/>
    <property type="match status" value="1"/>
</dbReference>
<evidence type="ECO:0000256" key="1">
    <source>
        <dbReference type="ARBA" id="ARBA00022658"/>
    </source>
</evidence>
<evidence type="ECO:0000259" key="4">
    <source>
        <dbReference type="Pfam" id="PF25390"/>
    </source>
</evidence>
<dbReference type="Proteomes" id="UP000271241">
    <property type="component" value="Unassembled WGS sequence"/>
</dbReference>
<dbReference type="PRINTS" id="PR00633">
    <property type="entry name" value="RCCNDNSATION"/>
</dbReference>
<feature type="repeat" description="RCC1" evidence="3">
    <location>
        <begin position="283"/>
        <end position="357"/>
    </location>
</feature>
<gene>
    <name evidence="5" type="ORF">THASP1DRAFT_10267</name>
</gene>
<dbReference type="GO" id="GO:0005737">
    <property type="term" value="C:cytoplasm"/>
    <property type="evidence" value="ECO:0007669"/>
    <property type="project" value="TreeGrafter"/>
</dbReference>
<sequence length="408" mass="43786">RRSVVGTPLVCGTGDAGQLGLGEDIVERKFPALVKQLIAQGIEVVDVAAGGMHTVVLDKSGNLWSWGCNDQFALGRSSKEDEGYLPQRMEVTDEDVRFVKAVCADSMTVALSEAGTVYTCGTFRNSRGSLGFDPDTDVQDKLTIVRPLAGFVVVDVSCGVDHVLALTDSGVIFQWGSGEQSQLGRRVLERREIQAAVPRELWLPGVKIIGAGSYCSFAYTHDGTLYAWGLNNFNQTGIDPEDGGLATDILQPTRVRALSVPGMSPVVQIHGGEHHTVARLENGEVWAWGRGDFGQLGLPLDRVRELNQELVKERGDEAEHVSAHKLAVARPQQVTAFKRPVQWIGVGGNHNLAVDSQATVYSWGYGNSLQLGSGEEDDVEVPEPVAGQQLQGKGCLVATGGGHHSVLL</sequence>
<dbReference type="PROSITE" id="PS50012">
    <property type="entry name" value="RCC1_3"/>
    <property type="match status" value="7"/>
</dbReference>
<evidence type="ECO:0000313" key="5">
    <source>
        <dbReference type="EMBL" id="RKP10605.1"/>
    </source>
</evidence>
<feature type="non-terminal residue" evidence="5">
    <location>
        <position position="408"/>
    </location>
</feature>
<feature type="repeat" description="RCC1" evidence="3">
    <location>
        <begin position="61"/>
        <end position="114"/>
    </location>
</feature>
<dbReference type="EMBL" id="KZ992445">
    <property type="protein sequence ID" value="RKP10605.1"/>
    <property type="molecule type" value="Genomic_DNA"/>
</dbReference>
<name>A0A4P9XWA4_9FUNG</name>
<dbReference type="PANTHER" id="PTHR45982:SF1">
    <property type="entry name" value="REGULATOR OF CHROMOSOME CONDENSATION"/>
    <property type="match status" value="1"/>
</dbReference>
<dbReference type="InterPro" id="IPR058923">
    <property type="entry name" value="RCC1-like_dom"/>
</dbReference>
<keyword evidence="1" id="KW-0344">Guanine-nucleotide releasing factor</keyword>
<keyword evidence="2" id="KW-0677">Repeat</keyword>
<dbReference type="InterPro" id="IPR000408">
    <property type="entry name" value="Reg_chr_condens"/>
</dbReference>
<dbReference type="InterPro" id="IPR051553">
    <property type="entry name" value="Ran_GTPase-activating"/>
</dbReference>
<feature type="domain" description="RCC1-like" evidence="4">
    <location>
        <begin position="9"/>
        <end position="406"/>
    </location>
</feature>